<proteinExistence type="predicted"/>
<dbReference type="PaxDb" id="55529-EKX52005"/>
<organism evidence="3">
    <name type="scientific">Guillardia theta (strain CCMP2712)</name>
    <name type="common">Cryptophyte</name>
    <dbReference type="NCBI Taxonomy" id="905079"/>
    <lineage>
        <taxon>Eukaryota</taxon>
        <taxon>Cryptophyceae</taxon>
        <taxon>Pyrenomonadales</taxon>
        <taxon>Geminigeraceae</taxon>
        <taxon>Guillardia</taxon>
    </lineage>
</organism>
<dbReference type="AlphaFoldDB" id="L1JUX0"/>
<evidence type="ECO:0000313" key="5">
    <source>
        <dbReference type="Proteomes" id="UP000011087"/>
    </source>
</evidence>
<evidence type="ECO:0000313" key="4">
    <source>
        <dbReference type="EnsemblProtists" id="EKX52005"/>
    </source>
</evidence>
<feature type="compositionally biased region" description="Polar residues" evidence="2">
    <location>
        <begin position="23"/>
        <end position="35"/>
    </location>
</feature>
<dbReference type="Proteomes" id="UP000011087">
    <property type="component" value="Unassembled WGS sequence"/>
</dbReference>
<feature type="region of interest" description="Disordered" evidence="2">
    <location>
        <begin position="1"/>
        <end position="38"/>
    </location>
</feature>
<reference evidence="5" key="2">
    <citation type="submission" date="2012-11" db="EMBL/GenBank/DDBJ databases">
        <authorList>
            <person name="Kuo A."/>
            <person name="Curtis B.A."/>
            <person name="Tanifuji G."/>
            <person name="Burki F."/>
            <person name="Gruber A."/>
            <person name="Irimia M."/>
            <person name="Maruyama S."/>
            <person name="Arias M.C."/>
            <person name="Ball S.G."/>
            <person name="Gile G.H."/>
            <person name="Hirakawa Y."/>
            <person name="Hopkins J.F."/>
            <person name="Rensing S.A."/>
            <person name="Schmutz J."/>
            <person name="Symeonidi A."/>
            <person name="Elias M."/>
            <person name="Eveleigh R.J."/>
            <person name="Herman E.K."/>
            <person name="Klute M.J."/>
            <person name="Nakayama T."/>
            <person name="Obornik M."/>
            <person name="Reyes-Prieto A."/>
            <person name="Armbrust E.V."/>
            <person name="Aves S.J."/>
            <person name="Beiko R.G."/>
            <person name="Coutinho P."/>
            <person name="Dacks J.B."/>
            <person name="Durnford D.G."/>
            <person name="Fast N.M."/>
            <person name="Green B.R."/>
            <person name="Grisdale C."/>
            <person name="Hempe F."/>
            <person name="Henrissat B."/>
            <person name="Hoppner M.P."/>
            <person name="Ishida K.-I."/>
            <person name="Kim E."/>
            <person name="Koreny L."/>
            <person name="Kroth P.G."/>
            <person name="Liu Y."/>
            <person name="Malik S.-B."/>
            <person name="Maier U.G."/>
            <person name="McRose D."/>
            <person name="Mock T."/>
            <person name="Neilson J.A."/>
            <person name="Onodera N.T."/>
            <person name="Poole A.M."/>
            <person name="Pritham E.J."/>
            <person name="Richards T.A."/>
            <person name="Rocap G."/>
            <person name="Roy S.W."/>
            <person name="Sarai C."/>
            <person name="Schaack S."/>
            <person name="Shirato S."/>
            <person name="Slamovits C.H."/>
            <person name="Spencer D.F."/>
            <person name="Suzuki S."/>
            <person name="Worden A.Z."/>
            <person name="Zauner S."/>
            <person name="Barry K."/>
            <person name="Bell C."/>
            <person name="Bharti A.K."/>
            <person name="Crow J.A."/>
            <person name="Grimwood J."/>
            <person name="Kramer R."/>
            <person name="Lindquist E."/>
            <person name="Lucas S."/>
            <person name="Salamov A."/>
            <person name="McFadden G.I."/>
            <person name="Lane C.E."/>
            <person name="Keeling P.J."/>
            <person name="Gray M.W."/>
            <person name="Grigoriev I.V."/>
            <person name="Archibald J.M."/>
        </authorList>
    </citation>
    <scope>NUCLEOTIDE SEQUENCE</scope>
    <source>
        <strain evidence="5">CCMP2712</strain>
    </source>
</reference>
<sequence length="138" mass="15911">MTSEAGLQRLRILRGGKGKDASDQPSSESKPSGQEMQEVERLLQEYEAIKERWMVGAYIIFLVPSGDEAEENQDSSDMEEAQQFVQESHTLDARLNKELKDTVTELQDIVTKEQRLDEELRRFEDFELQNKRIGDKCS</sequence>
<dbReference type="GeneID" id="17308401"/>
<evidence type="ECO:0000256" key="1">
    <source>
        <dbReference type="SAM" id="Coils"/>
    </source>
</evidence>
<dbReference type="EMBL" id="JH992974">
    <property type="protein sequence ID" value="EKX52005.1"/>
    <property type="molecule type" value="Genomic_DNA"/>
</dbReference>
<evidence type="ECO:0000313" key="3">
    <source>
        <dbReference type="EMBL" id="EKX52005.1"/>
    </source>
</evidence>
<feature type="coiled-coil region" evidence="1">
    <location>
        <begin position="96"/>
        <end position="129"/>
    </location>
</feature>
<gene>
    <name evidence="3" type="ORF">GUITHDRAFT_102620</name>
</gene>
<dbReference type="HOGENOM" id="CLU_1859065_0_0_1"/>
<dbReference type="RefSeq" id="XP_005838985.1">
    <property type="nucleotide sequence ID" value="XM_005838928.1"/>
</dbReference>
<dbReference type="KEGG" id="gtt:GUITHDRAFT_102620"/>
<reference evidence="4" key="3">
    <citation type="submission" date="2016-03" db="UniProtKB">
        <authorList>
            <consortium name="EnsemblProtists"/>
        </authorList>
    </citation>
    <scope>IDENTIFICATION</scope>
</reference>
<keyword evidence="1" id="KW-0175">Coiled coil</keyword>
<dbReference type="EnsemblProtists" id="EKX52005">
    <property type="protein sequence ID" value="EKX52005"/>
    <property type="gene ID" value="GUITHDRAFT_102620"/>
</dbReference>
<accession>L1JUX0</accession>
<keyword evidence="5" id="KW-1185">Reference proteome</keyword>
<protein>
    <submittedName>
        <fullName evidence="3 4">Uncharacterized protein</fullName>
    </submittedName>
</protein>
<reference evidence="3 5" key="1">
    <citation type="journal article" date="2012" name="Nature">
        <title>Algal genomes reveal evolutionary mosaicism and the fate of nucleomorphs.</title>
        <authorList>
            <consortium name="DOE Joint Genome Institute"/>
            <person name="Curtis B.A."/>
            <person name="Tanifuji G."/>
            <person name="Burki F."/>
            <person name="Gruber A."/>
            <person name="Irimia M."/>
            <person name="Maruyama S."/>
            <person name="Arias M.C."/>
            <person name="Ball S.G."/>
            <person name="Gile G.H."/>
            <person name="Hirakawa Y."/>
            <person name="Hopkins J.F."/>
            <person name="Kuo A."/>
            <person name="Rensing S.A."/>
            <person name="Schmutz J."/>
            <person name="Symeonidi A."/>
            <person name="Elias M."/>
            <person name="Eveleigh R.J."/>
            <person name="Herman E.K."/>
            <person name="Klute M.J."/>
            <person name="Nakayama T."/>
            <person name="Obornik M."/>
            <person name="Reyes-Prieto A."/>
            <person name="Armbrust E.V."/>
            <person name="Aves S.J."/>
            <person name="Beiko R.G."/>
            <person name="Coutinho P."/>
            <person name="Dacks J.B."/>
            <person name="Durnford D.G."/>
            <person name="Fast N.M."/>
            <person name="Green B.R."/>
            <person name="Grisdale C.J."/>
            <person name="Hempel F."/>
            <person name="Henrissat B."/>
            <person name="Hoppner M.P."/>
            <person name="Ishida K."/>
            <person name="Kim E."/>
            <person name="Koreny L."/>
            <person name="Kroth P.G."/>
            <person name="Liu Y."/>
            <person name="Malik S.B."/>
            <person name="Maier U.G."/>
            <person name="McRose D."/>
            <person name="Mock T."/>
            <person name="Neilson J.A."/>
            <person name="Onodera N.T."/>
            <person name="Poole A.M."/>
            <person name="Pritham E.J."/>
            <person name="Richards T.A."/>
            <person name="Rocap G."/>
            <person name="Roy S.W."/>
            <person name="Sarai C."/>
            <person name="Schaack S."/>
            <person name="Shirato S."/>
            <person name="Slamovits C.H."/>
            <person name="Spencer D.F."/>
            <person name="Suzuki S."/>
            <person name="Worden A.Z."/>
            <person name="Zauner S."/>
            <person name="Barry K."/>
            <person name="Bell C."/>
            <person name="Bharti A.K."/>
            <person name="Crow J.A."/>
            <person name="Grimwood J."/>
            <person name="Kramer R."/>
            <person name="Lindquist E."/>
            <person name="Lucas S."/>
            <person name="Salamov A."/>
            <person name="McFadden G.I."/>
            <person name="Lane C.E."/>
            <person name="Keeling P.J."/>
            <person name="Gray M.W."/>
            <person name="Grigoriev I.V."/>
            <person name="Archibald J.M."/>
        </authorList>
    </citation>
    <scope>NUCLEOTIDE SEQUENCE</scope>
    <source>
        <strain evidence="3 5">CCMP2712</strain>
    </source>
</reference>
<evidence type="ECO:0000256" key="2">
    <source>
        <dbReference type="SAM" id="MobiDB-lite"/>
    </source>
</evidence>
<name>L1JUX0_GUITC</name>